<sequence>MATLQQIALATKPTAQLAYTFHPAPSARTKTTLLVFLNGLGLPQAAWFPVIAGLKERTDIDLPAILTYDRYGQGASIDRDPENPEAHDCTAVIKDLHQLITQITAEKLNIEDVDSVTLVFVANSIGCALARLYAQTYPGTVAGLLLLDSVLANSDFVSIFPDPDSASFDAASLPATITPEILRTTRARVRAIFHPVEGAGGKAEGLSRANLPSLLPDNNGPALQGPNGKGPFVTVVGHDFDTFAAESTRMGCPVELSMEYVNPFWQRYNEGLVGITDGGRAKGPVIARGAGHFIQKDRPDLVVGEIVEILGRVFAEVQ</sequence>
<dbReference type="InterPro" id="IPR029058">
    <property type="entry name" value="AB_hydrolase_fold"/>
</dbReference>
<dbReference type="RefSeq" id="XP_026608120.1">
    <property type="nucleotide sequence ID" value="XM_026742275.1"/>
</dbReference>
<dbReference type="InterPro" id="IPR000073">
    <property type="entry name" value="AB_hydrolase_1"/>
</dbReference>
<evidence type="ECO:0000313" key="3">
    <source>
        <dbReference type="Proteomes" id="UP000256690"/>
    </source>
</evidence>
<dbReference type="Pfam" id="PF12697">
    <property type="entry name" value="Abhydrolase_6"/>
    <property type="match status" value="1"/>
</dbReference>
<evidence type="ECO:0000259" key="1">
    <source>
        <dbReference type="Pfam" id="PF12697"/>
    </source>
</evidence>
<gene>
    <name evidence="2" type="ORF">DSM5745_00259</name>
</gene>
<dbReference type="SUPFAM" id="SSF53474">
    <property type="entry name" value="alpha/beta-Hydrolases"/>
    <property type="match status" value="1"/>
</dbReference>
<evidence type="ECO:0000313" key="2">
    <source>
        <dbReference type="EMBL" id="RDW92937.1"/>
    </source>
</evidence>
<dbReference type="AlphaFoldDB" id="A0A3D8T304"/>
<feature type="domain" description="AB hydrolase-1" evidence="1">
    <location>
        <begin position="34"/>
        <end position="303"/>
    </location>
</feature>
<dbReference type="Proteomes" id="UP000256690">
    <property type="component" value="Unassembled WGS sequence"/>
</dbReference>
<comment type="caution">
    <text evidence="2">The sequence shown here is derived from an EMBL/GenBank/DDBJ whole genome shotgun (WGS) entry which is preliminary data.</text>
</comment>
<proteinExistence type="predicted"/>
<organism evidence="2 3">
    <name type="scientific">Aspergillus mulundensis</name>
    <dbReference type="NCBI Taxonomy" id="1810919"/>
    <lineage>
        <taxon>Eukaryota</taxon>
        <taxon>Fungi</taxon>
        <taxon>Dikarya</taxon>
        <taxon>Ascomycota</taxon>
        <taxon>Pezizomycotina</taxon>
        <taxon>Eurotiomycetes</taxon>
        <taxon>Eurotiomycetidae</taxon>
        <taxon>Eurotiales</taxon>
        <taxon>Aspergillaceae</taxon>
        <taxon>Aspergillus</taxon>
        <taxon>Aspergillus subgen. Nidulantes</taxon>
    </lineage>
</organism>
<keyword evidence="3" id="KW-1185">Reference proteome</keyword>
<dbReference type="OrthoDB" id="3466836at2759"/>
<reference evidence="2 3" key="1">
    <citation type="journal article" date="2018" name="IMA Fungus">
        <title>IMA Genome-F 9: Draft genome sequence of Annulohypoxylon stygium, Aspergillus mulundensis, Berkeleyomyces basicola (syn. Thielaviopsis basicola), Ceratocystis smalleyi, two Cercospora beticola strains, Coleophoma cylindrospora, Fusarium fracticaudum, Phialophora cf. hyalina, and Morchella septimelata.</title>
        <authorList>
            <person name="Wingfield B.D."/>
            <person name="Bills G.F."/>
            <person name="Dong Y."/>
            <person name="Huang W."/>
            <person name="Nel W.J."/>
            <person name="Swalarsk-Parry B.S."/>
            <person name="Vaghefi N."/>
            <person name="Wilken P.M."/>
            <person name="An Z."/>
            <person name="de Beer Z.W."/>
            <person name="De Vos L."/>
            <person name="Chen L."/>
            <person name="Duong T.A."/>
            <person name="Gao Y."/>
            <person name="Hammerbacher A."/>
            <person name="Kikkert J.R."/>
            <person name="Li Y."/>
            <person name="Li H."/>
            <person name="Li K."/>
            <person name="Li Q."/>
            <person name="Liu X."/>
            <person name="Ma X."/>
            <person name="Naidoo K."/>
            <person name="Pethybridge S.J."/>
            <person name="Sun J."/>
            <person name="Steenkamp E.T."/>
            <person name="van der Nest M.A."/>
            <person name="van Wyk S."/>
            <person name="Wingfield M.J."/>
            <person name="Xiong C."/>
            <person name="Yue Q."/>
            <person name="Zhang X."/>
        </authorList>
    </citation>
    <scope>NUCLEOTIDE SEQUENCE [LARGE SCALE GENOMIC DNA]</scope>
    <source>
        <strain evidence="2 3">DSM 5745</strain>
    </source>
</reference>
<dbReference type="EMBL" id="PVWQ01000001">
    <property type="protein sequence ID" value="RDW92937.1"/>
    <property type="molecule type" value="Genomic_DNA"/>
</dbReference>
<accession>A0A3D8T304</accession>
<name>A0A3D8T304_9EURO</name>
<dbReference type="GeneID" id="38110629"/>
<dbReference type="Gene3D" id="3.40.50.1820">
    <property type="entry name" value="alpha/beta hydrolase"/>
    <property type="match status" value="1"/>
</dbReference>
<protein>
    <recommendedName>
        <fullName evidence="1">AB hydrolase-1 domain-containing protein</fullName>
    </recommendedName>
</protein>